<sequence length="823" mass="87801">MSESSAPGLPFSRVDLQPVVVPPAIDIGQKRPDLTPDRKPQALSIRMLERVKQISAIAESPTDGQILQVARRLLPEGVQPAVAKAEARRTFENFHTLLDEQSQAEQAVKLARGEALRASRADFAAKKEALHAAIGQRDQARQTVRTSADWFKDTGIQVDPSQRPLTGGEVSSKQAAEFGYEAAKKVSEAQAAARAGVEKGRQTWIRGVEAGRNSLSNVVEGTRSAFDLAWNAAKNATQAASTLEAAAQSRGRATLSAVGQRVRGIWQGGREVAENTAQKVTEVWEAGTVWAQTNIAGRVGAYTAKMQELGQSAHEKWGNASGGIVSFVEQQTQRVLDVEKQVAGRISANVSQALEKGKIALGPAWEAVGRERQSMREGRAVVIDKIGIIATQVSEAAHPFVDPVIDKGRDVRDAAIGFGKKGIEGAQALGRRLGQNAFETGNGILRSLQERYRDLRVRANQSRNRMNLLIGEVTGGVGSKFKSLKTEAGSVAERGRNFVGGLEVIGGKVMLAGREAGGEVREWFVNHAATAAETLKGVKEATEKGLDALGRYWELYSIGRWKDLGLSREDISDRMKLLRAATAASVKRAATIGAATGLDGVNLASRLVRDPRGRLLIGAAALAFGVASHPQEVQHIIDGIQNGIQGMQSGGMDFSNISSFFSGGEVHASVGAPDLGSLPNMPGVTVAAAPDVGVDTGFSPAPEADFTPSLVSTENVIPQDILDAVVHGQPIEPQALRLAQEVPGVNPTEAFFDIMKNTFFGNLDNFRSTAEAIINGPGYSALEKAVAQNQLNAIRTLQSNPNIDPGSVDGLALLRQAAHFWRQ</sequence>
<proteinExistence type="predicted"/>
<dbReference type="Proteomes" id="UP000177967">
    <property type="component" value="Unassembled WGS sequence"/>
</dbReference>
<comment type="caution">
    <text evidence="1">The sequence shown here is derived from an EMBL/GenBank/DDBJ whole genome shotgun (WGS) entry which is preliminary data.</text>
</comment>
<name>A0A1G1V1U0_9BACT</name>
<dbReference type="EMBL" id="MHBW01000012">
    <property type="protein sequence ID" value="OGY09306.1"/>
    <property type="molecule type" value="Genomic_DNA"/>
</dbReference>
<dbReference type="STRING" id="1797513.A2782_00230"/>
<accession>A0A1G1V1U0</accession>
<organism evidence="1 2">
    <name type="scientific">Candidatus Blackburnbacteria bacterium RIFCSPHIGHO2_01_FULL_43_15b</name>
    <dbReference type="NCBI Taxonomy" id="1797513"/>
    <lineage>
        <taxon>Bacteria</taxon>
        <taxon>Candidatus Blackburniibacteriota</taxon>
    </lineage>
</organism>
<evidence type="ECO:0000313" key="1">
    <source>
        <dbReference type="EMBL" id="OGY09306.1"/>
    </source>
</evidence>
<evidence type="ECO:0000313" key="2">
    <source>
        <dbReference type="Proteomes" id="UP000177967"/>
    </source>
</evidence>
<gene>
    <name evidence="1" type="ORF">A2782_00230</name>
</gene>
<dbReference type="AlphaFoldDB" id="A0A1G1V1U0"/>
<protein>
    <submittedName>
        <fullName evidence="1">Uncharacterized protein</fullName>
    </submittedName>
</protein>
<reference evidence="1 2" key="1">
    <citation type="journal article" date="2016" name="Nat. Commun.">
        <title>Thousands of microbial genomes shed light on interconnected biogeochemical processes in an aquifer system.</title>
        <authorList>
            <person name="Anantharaman K."/>
            <person name="Brown C.T."/>
            <person name="Hug L.A."/>
            <person name="Sharon I."/>
            <person name="Castelle C.J."/>
            <person name="Probst A.J."/>
            <person name="Thomas B.C."/>
            <person name="Singh A."/>
            <person name="Wilkins M.J."/>
            <person name="Karaoz U."/>
            <person name="Brodie E.L."/>
            <person name="Williams K.H."/>
            <person name="Hubbard S.S."/>
            <person name="Banfield J.F."/>
        </authorList>
    </citation>
    <scope>NUCLEOTIDE SEQUENCE [LARGE SCALE GENOMIC DNA]</scope>
</reference>